<name>A0A8J3C853_9PSEU</name>
<reference evidence="1" key="1">
    <citation type="journal article" date="2014" name="Int. J. Syst. Evol. Microbiol.">
        <title>Complete genome sequence of Corynebacterium casei LMG S-19264T (=DSM 44701T), isolated from a smear-ripened cheese.</title>
        <authorList>
            <consortium name="US DOE Joint Genome Institute (JGI-PGF)"/>
            <person name="Walter F."/>
            <person name="Albersmeier A."/>
            <person name="Kalinowski J."/>
            <person name="Ruckert C."/>
        </authorList>
    </citation>
    <scope>NUCLEOTIDE SEQUENCE</scope>
    <source>
        <strain evidence="1">CGMCC 4.5737</strain>
    </source>
</reference>
<comment type="caution">
    <text evidence="1">The sequence shown here is derived from an EMBL/GenBank/DDBJ whole genome shotgun (WGS) entry which is preliminary data.</text>
</comment>
<dbReference type="Proteomes" id="UP000637578">
    <property type="component" value="Unassembled WGS sequence"/>
</dbReference>
<proteinExistence type="predicted"/>
<accession>A0A8J3C853</accession>
<sequence>MRDDRFGGFPSKASPVMITGAMERRYAMEETVYTPPVLVEVGEFTEVTAGTVGQVSDEGAYRDN</sequence>
<protein>
    <recommendedName>
        <fullName evidence="3">Lasso RiPP family leader peptide-containing protein</fullName>
    </recommendedName>
</protein>
<gene>
    <name evidence="1" type="ORF">GCM10012275_07650</name>
</gene>
<evidence type="ECO:0000313" key="2">
    <source>
        <dbReference type="Proteomes" id="UP000637578"/>
    </source>
</evidence>
<keyword evidence="2" id="KW-1185">Reference proteome</keyword>
<dbReference type="EMBL" id="BMMK01000002">
    <property type="protein sequence ID" value="GGM39200.1"/>
    <property type="molecule type" value="Genomic_DNA"/>
</dbReference>
<dbReference type="NCBIfam" id="NF033521">
    <property type="entry name" value="lasso_leader_L3"/>
    <property type="match status" value="1"/>
</dbReference>
<evidence type="ECO:0008006" key="3">
    <source>
        <dbReference type="Google" id="ProtNLM"/>
    </source>
</evidence>
<dbReference type="AlphaFoldDB" id="A0A8J3C853"/>
<evidence type="ECO:0000313" key="1">
    <source>
        <dbReference type="EMBL" id="GGM39200.1"/>
    </source>
</evidence>
<organism evidence="1 2">
    <name type="scientific">Longimycelium tulufanense</name>
    <dbReference type="NCBI Taxonomy" id="907463"/>
    <lineage>
        <taxon>Bacteria</taxon>
        <taxon>Bacillati</taxon>
        <taxon>Actinomycetota</taxon>
        <taxon>Actinomycetes</taxon>
        <taxon>Pseudonocardiales</taxon>
        <taxon>Pseudonocardiaceae</taxon>
        <taxon>Longimycelium</taxon>
    </lineage>
</organism>
<reference evidence="1" key="2">
    <citation type="submission" date="2020-09" db="EMBL/GenBank/DDBJ databases">
        <authorList>
            <person name="Sun Q."/>
            <person name="Zhou Y."/>
        </authorList>
    </citation>
    <scope>NUCLEOTIDE SEQUENCE</scope>
    <source>
        <strain evidence="1">CGMCC 4.5737</strain>
    </source>
</reference>